<evidence type="ECO:0000313" key="1">
    <source>
        <dbReference type="EMBL" id="TYI98568.1"/>
    </source>
</evidence>
<dbReference type="AlphaFoldDB" id="A0A5D2WAN8"/>
<reference evidence="1 2" key="1">
    <citation type="submission" date="2019-07" db="EMBL/GenBank/DDBJ databases">
        <title>WGS assembly of Gossypium mustelinum.</title>
        <authorList>
            <person name="Chen Z.J."/>
            <person name="Sreedasyam A."/>
            <person name="Ando A."/>
            <person name="Song Q."/>
            <person name="De L."/>
            <person name="Hulse-Kemp A."/>
            <person name="Ding M."/>
            <person name="Ye W."/>
            <person name="Kirkbride R."/>
            <person name="Jenkins J."/>
            <person name="Plott C."/>
            <person name="Lovell J."/>
            <person name="Lin Y.-M."/>
            <person name="Vaughn R."/>
            <person name="Liu B."/>
            <person name="Li W."/>
            <person name="Simpson S."/>
            <person name="Scheffler B."/>
            <person name="Saski C."/>
            <person name="Grover C."/>
            <person name="Hu G."/>
            <person name="Conover J."/>
            <person name="Carlson J."/>
            <person name="Shu S."/>
            <person name="Boston L."/>
            <person name="Williams M."/>
            <person name="Peterson D."/>
            <person name="Mcgee K."/>
            <person name="Jones D."/>
            <person name="Wendel J."/>
            <person name="Stelly D."/>
            <person name="Grimwood J."/>
            <person name="Schmutz J."/>
        </authorList>
    </citation>
    <scope>NUCLEOTIDE SEQUENCE [LARGE SCALE GENOMIC DNA]</scope>
    <source>
        <strain evidence="1">1408120.09</strain>
    </source>
</reference>
<dbReference type="Proteomes" id="UP000323597">
    <property type="component" value="Chromosome D01"/>
</dbReference>
<feature type="non-terminal residue" evidence="1">
    <location>
        <position position="171"/>
    </location>
</feature>
<dbReference type="Gene3D" id="3.60.10.10">
    <property type="entry name" value="Endonuclease/exonuclease/phosphatase"/>
    <property type="match status" value="1"/>
</dbReference>
<evidence type="ECO:0000313" key="2">
    <source>
        <dbReference type="Proteomes" id="UP000323597"/>
    </source>
</evidence>
<name>A0A5D2WAN8_GOSMU</name>
<evidence type="ECO:0008006" key="3">
    <source>
        <dbReference type="Google" id="ProtNLM"/>
    </source>
</evidence>
<dbReference type="InterPro" id="IPR036691">
    <property type="entry name" value="Endo/exonu/phosph_ase_sf"/>
</dbReference>
<gene>
    <name evidence="1" type="ORF">E1A91_D01G223400v1</name>
</gene>
<dbReference type="SUPFAM" id="SSF56219">
    <property type="entry name" value="DNase I-like"/>
    <property type="match status" value="1"/>
</dbReference>
<keyword evidence="2" id="KW-1185">Reference proteome</keyword>
<proteinExistence type="predicted"/>
<protein>
    <recommendedName>
        <fullName evidence="3">Endonuclease/exonuclease/phosphatase domain-containing protein</fullName>
    </recommendedName>
</protein>
<organism evidence="1 2">
    <name type="scientific">Gossypium mustelinum</name>
    <name type="common">Cotton</name>
    <name type="synonym">Gossypium caicoense</name>
    <dbReference type="NCBI Taxonomy" id="34275"/>
    <lineage>
        <taxon>Eukaryota</taxon>
        <taxon>Viridiplantae</taxon>
        <taxon>Streptophyta</taxon>
        <taxon>Embryophyta</taxon>
        <taxon>Tracheophyta</taxon>
        <taxon>Spermatophyta</taxon>
        <taxon>Magnoliopsida</taxon>
        <taxon>eudicotyledons</taxon>
        <taxon>Gunneridae</taxon>
        <taxon>Pentapetalae</taxon>
        <taxon>rosids</taxon>
        <taxon>malvids</taxon>
        <taxon>Malvales</taxon>
        <taxon>Malvaceae</taxon>
        <taxon>Malvoideae</taxon>
        <taxon>Gossypium</taxon>
    </lineage>
</organism>
<accession>A0A5D2WAN8</accession>
<sequence length="171" mass="19803">MAILFWNCQGTVSPSFSRILKNIILNHKLNVVILMETRGSGCKVDNFIRRTVFKCSFHVEACEFSRGIWVMWGDDVYIDILEVDFKYIHMSYSNHSLYSIGSNITLSWILGGDFNVICSSDEQKSGVVKKNGHHSPFRDFIYDTGIVDLEYKGPIFTWRRESLFQILDRCL</sequence>
<dbReference type="EMBL" id="CM017649">
    <property type="protein sequence ID" value="TYI98568.1"/>
    <property type="molecule type" value="Genomic_DNA"/>
</dbReference>
<dbReference type="PANTHER" id="PTHR35218">
    <property type="entry name" value="RNASE H DOMAIN-CONTAINING PROTEIN"/>
    <property type="match status" value="1"/>
</dbReference>
<dbReference type="PANTHER" id="PTHR35218:SF9">
    <property type="entry name" value="ENDONUCLEASE_EXONUCLEASE_PHOSPHATASE DOMAIN-CONTAINING PROTEIN"/>
    <property type="match status" value="1"/>
</dbReference>